<feature type="transmembrane region" description="Helical" evidence="7">
    <location>
        <begin position="107"/>
        <end position="123"/>
    </location>
</feature>
<feature type="transmembrane region" description="Helical" evidence="7">
    <location>
        <begin position="129"/>
        <end position="155"/>
    </location>
</feature>
<evidence type="ECO:0000256" key="6">
    <source>
        <dbReference type="SAM" id="MobiDB-lite"/>
    </source>
</evidence>
<feature type="transmembrane region" description="Helical" evidence="7">
    <location>
        <begin position="73"/>
        <end position="95"/>
    </location>
</feature>
<feature type="transmembrane region" description="Helical" evidence="7">
    <location>
        <begin position="353"/>
        <end position="374"/>
    </location>
</feature>
<dbReference type="GO" id="GO:0016020">
    <property type="term" value="C:membrane"/>
    <property type="evidence" value="ECO:0007669"/>
    <property type="project" value="UniProtKB-SubCell"/>
</dbReference>
<comment type="subcellular location">
    <subcellularLocation>
        <location evidence="1">Membrane</location>
        <topology evidence="1">Multi-pass membrane protein</topology>
    </subcellularLocation>
</comment>
<keyword evidence="2" id="KW-0813">Transport</keyword>
<evidence type="ECO:0000256" key="3">
    <source>
        <dbReference type="ARBA" id="ARBA00022692"/>
    </source>
</evidence>
<name>A0A8H6IKW6_9AGAR</name>
<keyword evidence="5 7" id="KW-0472">Membrane</keyword>
<evidence type="ECO:0000256" key="4">
    <source>
        <dbReference type="ARBA" id="ARBA00022989"/>
    </source>
</evidence>
<dbReference type="InterPro" id="IPR050930">
    <property type="entry name" value="MFS_Vesicular_Transporter"/>
</dbReference>
<dbReference type="CDD" id="cd17325">
    <property type="entry name" value="MFS_MdtG_SLC18_like"/>
    <property type="match status" value="1"/>
</dbReference>
<organism evidence="8 9">
    <name type="scientific">Ephemerocybe angulata</name>
    <dbReference type="NCBI Taxonomy" id="980116"/>
    <lineage>
        <taxon>Eukaryota</taxon>
        <taxon>Fungi</taxon>
        <taxon>Dikarya</taxon>
        <taxon>Basidiomycota</taxon>
        <taxon>Agaricomycotina</taxon>
        <taxon>Agaricomycetes</taxon>
        <taxon>Agaricomycetidae</taxon>
        <taxon>Agaricales</taxon>
        <taxon>Agaricineae</taxon>
        <taxon>Psathyrellaceae</taxon>
        <taxon>Ephemerocybe</taxon>
    </lineage>
</organism>
<gene>
    <name evidence="8" type="ORF">DFP72DRAFT_866546</name>
</gene>
<reference evidence="8 9" key="1">
    <citation type="submission" date="2020-07" db="EMBL/GenBank/DDBJ databases">
        <title>Comparative genomics of pyrophilous fungi reveals a link between fire events and developmental genes.</title>
        <authorList>
            <consortium name="DOE Joint Genome Institute"/>
            <person name="Steindorff A.S."/>
            <person name="Carver A."/>
            <person name="Calhoun S."/>
            <person name="Stillman K."/>
            <person name="Liu H."/>
            <person name="Lipzen A."/>
            <person name="Pangilinan J."/>
            <person name="Labutti K."/>
            <person name="Bruns T.D."/>
            <person name="Grigoriev I.V."/>
        </authorList>
    </citation>
    <scope>NUCLEOTIDE SEQUENCE [LARGE SCALE GENOMIC DNA]</scope>
    <source>
        <strain evidence="8 9">CBS 144469</strain>
    </source>
</reference>
<dbReference type="Proteomes" id="UP000521943">
    <property type="component" value="Unassembled WGS sequence"/>
</dbReference>
<dbReference type="AlphaFoldDB" id="A0A8H6IKW6"/>
<dbReference type="Pfam" id="PF07690">
    <property type="entry name" value="MFS_1"/>
    <property type="match status" value="1"/>
</dbReference>
<evidence type="ECO:0000256" key="2">
    <source>
        <dbReference type="ARBA" id="ARBA00022448"/>
    </source>
</evidence>
<feature type="transmembrane region" description="Helical" evidence="7">
    <location>
        <begin position="324"/>
        <end position="341"/>
    </location>
</feature>
<dbReference type="PANTHER" id="PTHR23506:SF23">
    <property type="entry name" value="GH10249P"/>
    <property type="match status" value="1"/>
</dbReference>
<evidence type="ECO:0000313" key="9">
    <source>
        <dbReference type="Proteomes" id="UP000521943"/>
    </source>
</evidence>
<feature type="transmembrane region" description="Helical" evidence="7">
    <location>
        <begin position="34"/>
        <end position="61"/>
    </location>
</feature>
<evidence type="ECO:0000256" key="5">
    <source>
        <dbReference type="ARBA" id="ARBA00023136"/>
    </source>
</evidence>
<proteinExistence type="predicted"/>
<keyword evidence="4 7" id="KW-1133">Transmembrane helix</keyword>
<evidence type="ECO:0000256" key="7">
    <source>
        <dbReference type="SAM" id="Phobius"/>
    </source>
</evidence>
<dbReference type="Gene3D" id="1.20.1250.20">
    <property type="entry name" value="MFS general substrate transporter like domains"/>
    <property type="match status" value="2"/>
</dbReference>
<feature type="transmembrane region" description="Helical" evidence="7">
    <location>
        <begin position="426"/>
        <end position="446"/>
    </location>
</feature>
<dbReference type="InterPro" id="IPR036259">
    <property type="entry name" value="MFS_trans_sf"/>
</dbReference>
<dbReference type="PANTHER" id="PTHR23506">
    <property type="entry name" value="GH10249P"/>
    <property type="match status" value="1"/>
</dbReference>
<dbReference type="OrthoDB" id="440553at2759"/>
<feature type="compositionally biased region" description="Basic and acidic residues" evidence="6">
    <location>
        <begin position="234"/>
        <end position="244"/>
    </location>
</feature>
<dbReference type="EMBL" id="JACGCI010000001">
    <property type="protein sequence ID" value="KAF6766462.1"/>
    <property type="molecule type" value="Genomic_DNA"/>
</dbReference>
<feature type="transmembrane region" description="Helical" evidence="7">
    <location>
        <begin position="189"/>
        <end position="206"/>
    </location>
</feature>
<sequence length="473" mass="50945">MNDTETPVTPTAAEVVVVSTKGHRKRPIGLEWRASYWFTTIVIGSGIAIDLLVYSIIIPVIPFQLEHLGYENVSALAGWLLFAYSGGLLLSTFPIAALSERYNARRWPLIIGFVVLIGSQFMFMEAPNYAVMCVARVIQGIGSSIVWVIGLALLCDCTPEQLTGRESCLVLGPPVGGALYSRFGFRGPFIFGAIFAFVDLLGRFVVIERKDSLKWGYDPFVPNPLVLPNETDDSNEKVGSETDGPKSGGAAESTPGGACSSNYEALVIFRSYGAIGKISSSISRCIYKDGAFDPTPVHRILYSSQEPSLPIHLQTVWGLSSEKVGIIFIAAVVPTLFSSPLTGWISDKRGTEWVTMLSLILGGRLGLFIAAFGLSSKLGQGASELAAVSRSIEGVGFFSVVSHSTRTLNIAYLLKLYAHLEEGWQAIVILAAALCGLGVLVATCFTGDRPLIGRLKVFLGRNRAPQSPEQNIA</sequence>
<feature type="region of interest" description="Disordered" evidence="6">
    <location>
        <begin position="226"/>
        <end position="257"/>
    </location>
</feature>
<accession>A0A8H6IKW6</accession>
<evidence type="ECO:0000256" key="1">
    <source>
        <dbReference type="ARBA" id="ARBA00004141"/>
    </source>
</evidence>
<comment type="caution">
    <text evidence="8">The sequence shown here is derived from an EMBL/GenBank/DDBJ whole genome shotgun (WGS) entry which is preliminary data.</text>
</comment>
<dbReference type="GO" id="GO:0022857">
    <property type="term" value="F:transmembrane transporter activity"/>
    <property type="evidence" value="ECO:0007669"/>
    <property type="project" value="InterPro"/>
</dbReference>
<dbReference type="InterPro" id="IPR011701">
    <property type="entry name" value="MFS"/>
</dbReference>
<dbReference type="SUPFAM" id="SSF103473">
    <property type="entry name" value="MFS general substrate transporter"/>
    <property type="match status" value="1"/>
</dbReference>
<evidence type="ECO:0000313" key="8">
    <source>
        <dbReference type="EMBL" id="KAF6766462.1"/>
    </source>
</evidence>
<protein>
    <submittedName>
        <fullName evidence="8">Major facilitator superfamily domain-containing protein</fullName>
    </submittedName>
</protein>
<keyword evidence="9" id="KW-1185">Reference proteome</keyword>
<keyword evidence="3 7" id="KW-0812">Transmembrane</keyword>